<dbReference type="EMBL" id="FNZZ01000001">
    <property type="protein sequence ID" value="SEK36683.1"/>
    <property type="molecule type" value="Genomic_DNA"/>
</dbReference>
<proteinExistence type="predicted"/>
<gene>
    <name evidence="1" type="ORF">SAMN05216382_0268</name>
</gene>
<accession>A0A1H7GEL0</accession>
<dbReference type="Proteomes" id="UP000199214">
    <property type="component" value="Unassembled WGS sequence"/>
</dbReference>
<protein>
    <submittedName>
        <fullName evidence="1">Uncharacterized protein</fullName>
    </submittedName>
</protein>
<dbReference type="RefSeq" id="WP_143051773.1">
    <property type="nucleotide sequence ID" value="NZ_FNZZ01000001.1"/>
</dbReference>
<organism evidence="1 2">
    <name type="scientific">Sphingomonas palmae</name>
    <dbReference type="NCBI Taxonomy" id="1855283"/>
    <lineage>
        <taxon>Bacteria</taxon>
        <taxon>Pseudomonadati</taxon>
        <taxon>Pseudomonadota</taxon>
        <taxon>Alphaproteobacteria</taxon>
        <taxon>Sphingomonadales</taxon>
        <taxon>Sphingomonadaceae</taxon>
        <taxon>Sphingomonas</taxon>
    </lineage>
</organism>
<sequence>MLIVLDVLVFGGATAGALYALGSTLVPNAGRIMDALSGRPEQRFEPLATLVRAENRIAVRRWSASSVRPQPRFREAA</sequence>
<dbReference type="OrthoDB" id="7573884at2"/>
<dbReference type="AlphaFoldDB" id="A0A1H7GEL0"/>
<name>A0A1H7GEL0_9SPHN</name>
<evidence type="ECO:0000313" key="1">
    <source>
        <dbReference type="EMBL" id="SEK36683.1"/>
    </source>
</evidence>
<evidence type="ECO:0000313" key="2">
    <source>
        <dbReference type="Proteomes" id="UP000199214"/>
    </source>
</evidence>
<reference evidence="2" key="1">
    <citation type="submission" date="2016-10" db="EMBL/GenBank/DDBJ databases">
        <authorList>
            <person name="Varghese N."/>
            <person name="Submissions S."/>
        </authorList>
    </citation>
    <scope>NUCLEOTIDE SEQUENCE [LARGE SCALE GENOMIC DNA]</scope>
    <source>
        <strain evidence="2">JS21-1</strain>
    </source>
</reference>
<keyword evidence="2" id="KW-1185">Reference proteome</keyword>